<comment type="caution">
    <text evidence="1">The sequence shown here is derived from an EMBL/GenBank/DDBJ whole genome shotgun (WGS) entry which is preliminary data.</text>
</comment>
<organism evidence="1 2">
    <name type="scientific">Hymenobacter frigidus</name>
    <dbReference type="NCBI Taxonomy" id="1524095"/>
    <lineage>
        <taxon>Bacteria</taxon>
        <taxon>Pseudomonadati</taxon>
        <taxon>Bacteroidota</taxon>
        <taxon>Cytophagia</taxon>
        <taxon>Cytophagales</taxon>
        <taxon>Hymenobacteraceae</taxon>
        <taxon>Hymenobacter</taxon>
    </lineage>
</organism>
<reference evidence="2" key="1">
    <citation type="journal article" date="2019" name="Int. J. Syst. Evol. Microbiol.">
        <title>The Global Catalogue of Microorganisms (GCM) 10K type strain sequencing project: providing services to taxonomists for standard genome sequencing and annotation.</title>
        <authorList>
            <consortium name="The Broad Institute Genomics Platform"/>
            <consortium name="The Broad Institute Genome Sequencing Center for Infectious Disease"/>
            <person name="Wu L."/>
            <person name="Ma J."/>
        </authorList>
    </citation>
    <scope>NUCLEOTIDE SEQUENCE [LARGE SCALE GENOMIC DNA]</scope>
    <source>
        <strain evidence="2">CGMCC 1.14966</strain>
    </source>
</reference>
<keyword evidence="2" id="KW-1185">Reference proteome</keyword>
<accession>A0ABQ2ADI9</accession>
<dbReference type="EMBL" id="BMGY01000035">
    <property type="protein sequence ID" value="GGH88885.1"/>
    <property type="molecule type" value="Genomic_DNA"/>
</dbReference>
<name>A0ABQ2ADI9_9BACT</name>
<dbReference type="Proteomes" id="UP000637774">
    <property type="component" value="Unassembled WGS sequence"/>
</dbReference>
<sequence>MVGIYWDLVATGTGRSLGPTPCLNGHAKYSFRFTPDSVYHYVNATEREVIDIGAHGGDFIYSHTFTQRNDSLFFDGGKYRIAFLSRDSLVLSRGAIRAVYTAAREQQKVKQKLKK</sequence>
<evidence type="ECO:0000313" key="2">
    <source>
        <dbReference type="Proteomes" id="UP000637774"/>
    </source>
</evidence>
<gene>
    <name evidence="1" type="ORF">GCM10011495_31190</name>
</gene>
<evidence type="ECO:0000313" key="1">
    <source>
        <dbReference type="EMBL" id="GGH88885.1"/>
    </source>
</evidence>
<proteinExistence type="predicted"/>
<protein>
    <submittedName>
        <fullName evidence="1">Uncharacterized protein</fullName>
    </submittedName>
</protein>